<sequence length="70" mass="7967">MAEQTVKSSTNDREKVYTDVKNIKTQSVPVTKAVSKADKAREIFKRMYGKKGIERKDIVKAFQDEAKCTV</sequence>
<gene>
    <name evidence="1" type="ORF">S01H1_30828</name>
</gene>
<dbReference type="EMBL" id="BARS01018992">
    <property type="protein sequence ID" value="GAF86642.1"/>
    <property type="molecule type" value="Genomic_DNA"/>
</dbReference>
<dbReference type="AlphaFoldDB" id="X0TEP1"/>
<proteinExistence type="predicted"/>
<name>X0TEP1_9ZZZZ</name>
<feature type="non-terminal residue" evidence="1">
    <location>
        <position position="70"/>
    </location>
</feature>
<protein>
    <submittedName>
        <fullName evidence="1">Uncharacterized protein</fullName>
    </submittedName>
</protein>
<accession>X0TEP1</accession>
<evidence type="ECO:0000313" key="1">
    <source>
        <dbReference type="EMBL" id="GAF86642.1"/>
    </source>
</evidence>
<comment type="caution">
    <text evidence="1">The sequence shown here is derived from an EMBL/GenBank/DDBJ whole genome shotgun (WGS) entry which is preliminary data.</text>
</comment>
<organism evidence="1">
    <name type="scientific">marine sediment metagenome</name>
    <dbReference type="NCBI Taxonomy" id="412755"/>
    <lineage>
        <taxon>unclassified sequences</taxon>
        <taxon>metagenomes</taxon>
        <taxon>ecological metagenomes</taxon>
    </lineage>
</organism>
<reference evidence="1" key="1">
    <citation type="journal article" date="2014" name="Front. Microbiol.">
        <title>High frequency of phylogenetically diverse reductive dehalogenase-homologous genes in deep subseafloor sedimentary metagenomes.</title>
        <authorList>
            <person name="Kawai M."/>
            <person name="Futagami T."/>
            <person name="Toyoda A."/>
            <person name="Takaki Y."/>
            <person name="Nishi S."/>
            <person name="Hori S."/>
            <person name="Arai W."/>
            <person name="Tsubouchi T."/>
            <person name="Morono Y."/>
            <person name="Uchiyama I."/>
            <person name="Ito T."/>
            <person name="Fujiyama A."/>
            <person name="Inagaki F."/>
            <person name="Takami H."/>
        </authorList>
    </citation>
    <scope>NUCLEOTIDE SEQUENCE</scope>
    <source>
        <strain evidence="1">Expedition CK06-06</strain>
    </source>
</reference>